<dbReference type="RefSeq" id="XP_018075908.1">
    <property type="nucleotide sequence ID" value="XM_018219341.1"/>
</dbReference>
<keyword evidence="3" id="KW-1185">Reference proteome</keyword>
<feature type="region of interest" description="Disordered" evidence="1">
    <location>
        <begin position="548"/>
        <end position="576"/>
    </location>
</feature>
<name>A0A194XN17_MOLSC</name>
<proteinExistence type="predicted"/>
<evidence type="ECO:0000313" key="2">
    <source>
        <dbReference type="EMBL" id="KUJ21553.1"/>
    </source>
</evidence>
<dbReference type="InterPro" id="IPR032675">
    <property type="entry name" value="LRR_dom_sf"/>
</dbReference>
<dbReference type="SUPFAM" id="SSF52058">
    <property type="entry name" value="L domain-like"/>
    <property type="match status" value="1"/>
</dbReference>
<dbReference type="InParanoid" id="A0A194XN17"/>
<dbReference type="EMBL" id="KQ947407">
    <property type="protein sequence ID" value="KUJ21553.1"/>
    <property type="molecule type" value="Genomic_DNA"/>
</dbReference>
<reference evidence="2 3" key="1">
    <citation type="submission" date="2015-10" db="EMBL/GenBank/DDBJ databases">
        <title>Full genome of DAOMC 229536 Phialocephala scopiformis, a fungal endophyte of spruce producing the potent anti-insectan compound rugulosin.</title>
        <authorList>
            <consortium name="DOE Joint Genome Institute"/>
            <person name="Walker A.K."/>
            <person name="Frasz S.L."/>
            <person name="Seifert K.A."/>
            <person name="Miller J.D."/>
            <person name="Mondo S.J."/>
            <person name="Labutti K."/>
            <person name="Lipzen A."/>
            <person name="Dockter R."/>
            <person name="Kennedy M."/>
            <person name="Grigoriev I.V."/>
            <person name="Spatafora J.W."/>
        </authorList>
    </citation>
    <scope>NUCLEOTIDE SEQUENCE [LARGE SCALE GENOMIC DNA]</scope>
    <source>
        <strain evidence="2 3">CBS 120377</strain>
    </source>
</reference>
<dbReference type="AlphaFoldDB" id="A0A194XN17"/>
<dbReference type="GeneID" id="28829067"/>
<protein>
    <submittedName>
        <fullName evidence="2">Uncharacterized protein</fullName>
    </submittedName>
</protein>
<evidence type="ECO:0000313" key="3">
    <source>
        <dbReference type="Proteomes" id="UP000070700"/>
    </source>
</evidence>
<dbReference type="OrthoDB" id="5213490at2759"/>
<feature type="compositionally biased region" description="Basic and acidic residues" evidence="1">
    <location>
        <begin position="562"/>
        <end position="573"/>
    </location>
</feature>
<dbReference type="KEGG" id="psco:LY89DRAFT_729072"/>
<sequence length="606" mass="68263">MSLPSYQEALARPSIPSLVAPYLDLSTLRSASRVNKAWSRDMNRQLWGDALKSFSNSTHPFQQMTRFLEEAAKYRPDLREMITTIDLRPLLARQHAFDLRQEFAKLELDIGYRRILQHCLVFHNLRFLVLDELTRKGECDQTGFHCPNTRILLLSARGISLSGYKSFLSLPEFRDLMYLDLSYTSYSNAFEIPLEFKNLRIAKLRGLRLTKIPQFILDRGTSLWSLDVRDNLLTGDCLGALYQHCFQKKHAALAGTDQALNDVHYLYESPPVYHRTSEEDLTTADFLSIRPDSTDAFINYFKENCDLYKAYPSSRILPGKDPIYIHSGLTQLYISGNKLNSGNVNFLLSTQNRLQVLDIGSVRAGTLQYKTMYAVWTGCEMITPLYGCRLEQLRIHHSAVTRIPNILSSDSAVGYDLESLKQAENMARKDWSNRLTPLSHHRLKSLTLTDIPTKSYGPLIRQLTLLLKECADQEEKLAAVRDTMSPSRRAPQVLSGLKTLRLEFLPEVAAPAPEASSVSGDRDADGFLARSLGDFSFFGGSGGAEWVEKKGTGAGKGGKGGKGKEKGKEKREVEPEDVVEALRGFRRAQKPAGWGGTLELVWPRGR</sequence>
<gene>
    <name evidence="2" type="ORF">LY89DRAFT_729072</name>
</gene>
<dbReference type="Proteomes" id="UP000070700">
    <property type="component" value="Unassembled WGS sequence"/>
</dbReference>
<organism evidence="2 3">
    <name type="scientific">Mollisia scopiformis</name>
    <name type="common">Conifer needle endophyte fungus</name>
    <name type="synonym">Phialocephala scopiformis</name>
    <dbReference type="NCBI Taxonomy" id="149040"/>
    <lineage>
        <taxon>Eukaryota</taxon>
        <taxon>Fungi</taxon>
        <taxon>Dikarya</taxon>
        <taxon>Ascomycota</taxon>
        <taxon>Pezizomycotina</taxon>
        <taxon>Leotiomycetes</taxon>
        <taxon>Helotiales</taxon>
        <taxon>Mollisiaceae</taxon>
        <taxon>Mollisia</taxon>
    </lineage>
</organism>
<accession>A0A194XN17</accession>
<dbReference type="Gene3D" id="3.80.10.10">
    <property type="entry name" value="Ribonuclease Inhibitor"/>
    <property type="match status" value="1"/>
</dbReference>
<evidence type="ECO:0000256" key="1">
    <source>
        <dbReference type="SAM" id="MobiDB-lite"/>
    </source>
</evidence>